<dbReference type="PROSITE" id="PS00189">
    <property type="entry name" value="LIPOYL"/>
    <property type="match status" value="1"/>
</dbReference>
<dbReference type="SUPFAM" id="SSF51230">
    <property type="entry name" value="Single hybrid motif"/>
    <property type="match status" value="1"/>
</dbReference>
<dbReference type="Gene3D" id="3.40.50.970">
    <property type="match status" value="1"/>
</dbReference>
<keyword evidence="8 11" id="KW-0786">Thiamine pyrophosphate</keyword>
<comment type="function">
    <text evidence="11">The pyruvate dehydrogenase complex catalyzes the overall conversion of pyruvate to acetyl-CoA and CO2.</text>
</comment>
<dbReference type="GO" id="GO:0004739">
    <property type="term" value="F:pyruvate dehydrogenase (acetyl-transferring) activity"/>
    <property type="evidence" value="ECO:0007669"/>
    <property type="project" value="UniProtKB-UniRule"/>
</dbReference>
<dbReference type="Pfam" id="PF02779">
    <property type="entry name" value="Transket_pyr"/>
    <property type="match status" value="1"/>
</dbReference>
<evidence type="ECO:0000256" key="6">
    <source>
        <dbReference type="ARBA" id="ARBA00022823"/>
    </source>
</evidence>
<comment type="function">
    <text evidence="10">The pyruvate dehydrogenase complex catalyzes the overall conversion of pyruvate to acetyl-CoA and CO(2). It contains multiple copies of three enzymatic components: pyruvate dehydrogenase (E1), dihydrolipoamide acetyltransferase (E2) and lipoamide dehydrogenase (E3).</text>
</comment>
<keyword evidence="15" id="KW-1185">Reference proteome</keyword>
<dbReference type="InterPro" id="IPR009014">
    <property type="entry name" value="Transketo_C/PFOR_II"/>
</dbReference>
<keyword evidence="9 11" id="KW-0670">Pyruvate</keyword>
<dbReference type="Gene3D" id="2.40.50.100">
    <property type="match status" value="1"/>
</dbReference>
<dbReference type="PANTHER" id="PTHR11624:SF96">
    <property type="entry name" value="PYRUVATE DEHYDROGENASE E1 COMPONENT SUBUNIT BETA, MITOCHONDRIAL"/>
    <property type="match status" value="1"/>
</dbReference>
<reference evidence="14 15" key="1">
    <citation type="submission" date="2020-03" db="EMBL/GenBank/DDBJ databases">
        <title>Bradyrhizobium diversity isolated from nodules of Indigofera sp.</title>
        <authorList>
            <person name="Klepa M."/>
            <person name="Helene L."/>
            <person name="Hungria M."/>
        </authorList>
    </citation>
    <scope>NUCLEOTIDE SEQUENCE [LARGE SCALE GENOMIC DNA]</scope>
    <source>
        <strain evidence="14 15">WSM 1791</strain>
    </source>
</reference>
<evidence type="ECO:0000256" key="7">
    <source>
        <dbReference type="ARBA" id="ARBA00023002"/>
    </source>
</evidence>
<comment type="cofactor">
    <cofactor evidence="1">
        <name>(R)-lipoate</name>
        <dbReference type="ChEBI" id="CHEBI:83088"/>
    </cofactor>
</comment>
<organism evidence="14 15">
    <name type="scientific">Bradyrhizobium australiense</name>
    <dbReference type="NCBI Taxonomy" id="2721161"/>
    <lineage>
        <taxon>Bacteria</taxon>
        <taxon>Pseudomonadati</taxon>
        <taxon>Pseudomonadota</taxon>
        <taxon>Alphaproteobacteria</taxon>
        <taxon>Hyphomicrobiales</taxon>
        <taxon>Nitrobacteraceae</taxon>
        <taxon>Bradyrhizobium</taxon>
    </lineage>
</organism>
<dbReference type="CDD" id="cd06849">
    <property type="entry name" value="lipoyl_domain"/>
    <property type="match status" value="1"/>
</dbReference>
<evidence type="ECO:0000256" key="12">
    <source>
        <dbReference type="SAM" id="MobiDB-lite"/>
    </source>
</evidence>
<evidence type="ECO:0000256" key="11">
    <source>
        <dbReference type="RuleBase" id="RU364074"/>
    </source>
</evidence>
<dbReference type="SUPFAM" id="SSF52518">
    <property type="entry name" value="Thiamin diphosphate-binding fold (THDP-binding)"/>
    <property type="match status" value="1"/>
</dbReference>
<dbReference type="FunFam" id="3.40.50.920:FF:000001">
    <property type="entry name" value="Pyruvate dehydrogenase E1 beta subunit"/>
    <property type="match status" value="1"/>
</dbReference>
<evidence type="ECO:0000256" key="10">
    <source>
        <dbReference type="ARBA" id="ARBA00025211"/>
    </source>
</evidence>
<protein>
    <recommendedName>
        <fullName evidence="5 11">Pyruvate dehydrogenase E1 component subunit beta</fullName>
        <ecNumber evidence="4 11">1.2.4.1</ecNumber>
    </recommendedName>
</protein>
<dbReference type="GO" id="GO:0006086">
    <property type="term" value="P:pyruvate decarboxylation to acetyl-CoA"/>
    <property type="evidence" value="ECO:0007669"/>
    <property type="project" value="InterPro"/>
</dbReference>
<accession>A0A7Y4LYF0</accession>
<dbReference type="InterPro" id="IPR033248">
    <property type="entry name" value="Transketolase_C"/>
</dbReference>
<name>A0A7Y4LYF0_9BRAD</name>
<dbReference type="Proteomes" id="UP000544122">
    <property type="component" value="Unassembled WGS sequence"/>
</dbReference>
<proteinExistence type="predicted"/>
<dbReference type="Gene3D" id="3.40.50.920">
    <property type="match status" value="1"/>
</dbReference>
<dbReference type="NCBIfam" id="NF006667">
    <property type="entry name" value="PRK09212.1"/>
    <property type="match status" value="1"/>
</dbReference>
<feature type="region of interest" description="Disordered" evidence="12">
    <location>
        <begin position="89"/>
        <end position="121"/>
    </location>
</feature>
<dbReference type="CDD" id="cd07036">
    <property type="entry name" value="TPP_PYR_E1-PDHc-beta_like"/>
    <property type="match status" value="1"/>
</dbReference>
<dbReference type="Pfam" id="PF00364">
    <property type="entry name" value="Biotin_lipoyl"/>
    <property type="match status" value="1"/>
</dbReference>
<evidence type="ECO:0000256" key="4">
    <source>
        <dbReference type="ARBA" id="ARBA00012281"/>
    </source>
</evidence>
<dbReference type="InterPro" id="IPR029061">
    <property type="entry name" value="THDP-binding"/>
</dbReference>
<evidence type="ECO:0000313" key="15">
    <source>
        <dbReference type="Proteomes" id="UP000544122"/>
    </source>
</evidence>
<dbReference type="InterPro" id="IPR027110">
    <property type="entry name" value="PDHB_mito-type"/>
</dbReference>
<dbReference type="SMART" id="SM00861">
    <property type="entry name" value="Transket_pyr"/>
    <property type="match status" value="1"/>
</dbReference>
<evidence type="ECO:0000256" key="9">
    <source>
        <dbReference type="ARBA" id="ARBA00023317"/>
    </source>
</evidence>
<comment type="caution">
    <text evidence="14">The sequence shown here is derived from an EMBL/GenBank/DDBJ whole genome shotgun (WGS) entry which is preliminary data.</text>
</comment>
<dbReference type="InterPro" id="IPR003016">
    <property type="entry name" value="2-oxoA_DH_lipoyl-BS"/>
</dbReference>
<dbReference type="PROSITE" id="PS50968">
    <property type="entry name" value="BIOTINYL_LIPOYL"/>
    <property type="match status" value="1"/>
</dbReference>
<evidence type="ECO:0000256" key="8">
    <source>
        <dbReference type="ARBA" id="ARBA00023052"/>
    </source>
</evidence>
<comment type="subunit">
    <text evidence="3">Heterodimer of an alpha and a beta chain.</text>
</comment>
<dbReference type="Pfam" id="PF02780">
    <property type="entry name" value="Transketolase_C"/>
    <property type="match status" value="1"/>
</dbReference>
<dbReference type="InterPro" id="IPR005475">
    <property type="entry name" value="Transketolase-like_Pyr-bd"/>
</dbReference>
<dbReference type="AlphaFoldDB" id="A0A7Y4LYF0"/>
<dbReference type="EC" id="1.2.4.1" evidence="4 11"/>
<evidence type="ECO:0000256" key="3">
    <source>
        <dbReference type="ARBA" id="ARBA00011870"/>
    </source>
</evidence>
<evidence type="ECO:0000259" key="13">
    <source>
        <dbReference type="PROSITE" id="PS50968"/>
    </source>
</evidence>
<comment type="cofactor">
    <cofactor evidence="2 11">
        <name>thiamine diphosphate</name>
        <dbReference type="ChEBI" id="CHEBI:58937"/>
    </cofactor>
</comment>
<evidence type="ECO:0000256" key="5">
    <source>
        <dbReference type="ARBA" id="ARBA00016138"/>
    </source>
</evidence>
<dbReference type="RefSeq" id="WP_171582416.1">
    <property type="nucleotide sequence ID" value="NZ_JAAVLX010000009.1"/>
</dbReference>
<gene>
    <name evidence="14" type="ORF">HCN58_27215</name>
</gene>
<dbReference type="SUPFAM" id="SSF52922">
    <property type="entry name" value="TK C-terminal domain-like"/>
    <property type="match status" value="1"/>
</dbReference>
<dbReference type="InterPro" id="IPR000089">
    <property type="entry name" value="Biotin_lipoyl"/>
</dbReference>
<keyword evidence="7 11" id="KW-0560">Oxidoreductase</keyword>
<evidence type="ECO:0000313" key="14">
    <source>
        <dbReference type="EMBL" id="NOJ43214.1"/>
    </source>
</evidence>
<dbReference type="NCBIfam" id="NF008854">
    <property type="entry name" value="PRK11892.1"/>
    <property type="match status" value="1"/>
</dbReference>
<dbReference type="FunFam" id="3.40.50.970:FF:000001">
    <property type="entry name" value="Pyruvate dehydrogenase E1 beta subunit"/>
    <property type="match status" value="1"/>
</dbReference>
<evidence type="ECO:0000256" key="2">
    <source>
        <dbReference type="ARBA" id="ARBA00001964"/>
    </source>
</evidence>
<dbReference type="PANTHER" id="PTHR11624">
    <property type="entry name" value="DEHYDROGENASE RELATED"/>
    <property type="match status" value="1"/>
</dbReference>
<comment type="catalytic activity">
    <reaction evidence="11">
        <text>N(6)-[(R)-lipoyl]-L-lysyl-[protein] + pyruvate + H(+) = N(6)-[(R)-S(8)-acetyldihydrolipoyl]-L-lysyl-[protein] + CO2</text>
        <dbReference type="Rhea" id="RHEA:19189"/>
        <dbReference type="Rhea" id="RHEA-COMP:10474"/>
        <dbReference type="Rhea" id="RHEA-COMP:10478"/>
        <dbReference type="ChEBI" id="CHEBI:15361"/>
        <dbReference type="ChEBI" id="CHEBI:15378"/>
        <dbReference type="ChEBI" id="CHEBI:16526"/>
        <dbReference type="ChEBI" id="CHEBI:83099"/>
        <dbReference type="ChEBI" id="CHEBI:83111"/>
        <dbReference type="EC" id="1.2.4.1"/>
    </reaction>
</comment>
<dbReference type="InterPro" id="IPR011053">
    <property type="entry name" value="Single_hybrid_motif"/>
</dbReference>
<keyword evidence="6" id="KW-0450">Lipoyl</keyword>
<dbReference type="FunFam" id="2.40.50.100:FF:000010">
    <property type="entry name" value="Acetyltransferase component of pyruvate dehydrogenase complex"/>
    <property type="match status" value="1"/>
</dbReference>
<dbReference type="EMBL" id="JAAVLX010000009">
    <property type="protein sequence ID" value="NOJ43214.1"/>
    <property type="molecule type" value="Genomic_DNA"/>
</dbReference>
<sequence>MPIQVLMPALSPTMEKGNLAKWLKKEGETIKSGDVIAEIETDKATMEVEATDEGTLGKILIPEGTADVAVNTPIATILADGESAADLGKASAPAQAAKAAESAPPAEAKAEAPQPKAEKAPAALAAAVAEPDPEVPAGTEMVTQTIREALRDAMAEEMRRDPDVFIMGEEVAEYQGAYKVTQGLLQEFGARRVIDTPITEHGFAGVGVGAAMSGLKPIVEFMTFNFAMQAIDQIINSAAKTLYMSGGQMGCSIVFRGPNGAAARVAAQHSQDYSAWYSQIPGLKVIAPFSAADYKGLLKAAIRDPNPVIFLENEVLYGHTGEVPKLDDYVIPIGKARIVRSGKDVTLISWSNGMTYSLKAADELAKEGIEAEVIDLRTLRPMDTETIVNSVKKTGRAVTVEEGWQQSGVGAEVAARIMEHAFDYLDAPVARISGKDVPMPYAANLEKLALPSVAEVVAAAKAVSYR</sequence>
<evidence type="ECO:0000256" key="1">
    <source>
        <dbReference type="ARBA" id="ARBA00001938"/>
    </source>
</evidence>
<feature type="domain" description="Lipoyl-binding" evidence="13">
    <location>
        <begin position="2"/>
        <end position="78"/>
    </location>
</feature>